<proteinExistence type="predicted"/>
<evidence type="ECO:0000313" key="3">
    <source>
        <dbReference type="Proteomes" id="UP000805614"/>
    </source>
</evidence>
<name>A0ABR7LJX7_9ACTN</name>
<comment type="caution">
    <text evidence="2">The sequence shown here is derived from an EMBL/GenBank/DDBJ whole genome shotgun (WGS) entry which is preliminary data.</text>
</comment>
<gene>
    <name evidence="2" type="ORF">HKK74_06560</name>
</gene>
<dbReference type="Proteomes" id="UP000805614">
    <property type="component" value="Unassembled WGS sequence"/>
</dbReference>
<reference evidence="2 3" key="1">
    <citation type="submission" date="2020-06" db="EMBL/GenBank/DDBJ databases">
        <title>Actinomadura xiongansis sp. nov., isolated from soil of Baiyangdian.</title>
        <authorList>
            <person name="Zhang X."/>
        </authorList>
    </citation>
    <scope>NUCLEOTIDE SEQUENCE [LARGE SCALE GENOMIC DNA]</scope>
    <source>
        <strain evidence="2 3">HBUM206468</strain>
    </source>
</reference>
<evidence type="ECO:0000256" key="1">
    <source>
        <dbReference type="SAM" id="Phobius"/>
    </source>
</evidence>
<sequence>MTSRIDELVAGLATVRDSDITSEPDSAGGRALLAAITTGKAPVPRRHRYPRLPWLVAGATVASAAAAAVVVGVGGQNSAPLRSYANAAVAIDVKGTEYEVEVKNAYADQREFSEAFAKFGLDVRLRIVPVAPGGEREIVQIGPLHAPKGGMPPGGVSGTSSAVLKCPPGQIACPLKVRLGGEMFRLGGADIVIGRKAAPGEVYFDANPVQGDRAKDLRLTGRTVAQALAEVLRRGLTATFTLGEFKADGSGSSWDPPATWRPAGERRITGVWTRSSTSVGLMVVPQKGDPQPHPVG</sequence>
<accession>A0ABR7LJX7</accession>
<keyword evidence="1" id="KW-0812">Transmembrane</keyword>
<feature type="transmembrane region" description="Helical" evidence="1">
    <location>
        <begin position="54"/>
        <end position="75"/>
    </location>
</feature>
<keyword evidence="3" id="KW-1185">Reference proteome</keyword>
<protein>
    <submittedName>
        <fullName evidence="2">Uncharacterized protein</fullName>
    </submittedName>
</protein>
<organism evidence="2 3">
    <name type="scientific">Actinomadura alba</name>
    <dbReference type="NCBI Taxonomy" id="406431"/>
    <lineage>
        <taxon>Bacteria</taxon>
        <taxon>Bacillati</taxon>
        <taxon>Actinomycetota</taxon>
        <taxon>Actinomycetes</taxon>
        <taxon>Streptosporangiales</taxon>
        <taxon>Thermomonosporaceae</taxon>
        <taxon>Actinomadura</taxon>
    </lineage>
</organism>
<dbReference type="EMBL" id="JABVEC010000003">
    <property type="protein sequence ID" value="MBC6465152.1"/>
    <property type="molecule type" value="Genomic_DNA"/>
</dbReference>
<keyword evidence="1" id="KW-1133">Transmembrane helix</keyword>
<evidence type="ECO:0000313" key="2">
    <source>
        <dbReference type="EMBL" id="MBC6465152.1"/>
    </source>
</evidence>
<keyword evidence="1" id="KW-0472">Membrane</keyword>
<dbReference type="RefSeq" id="WP_187242160.1">
    <property type="nucleotide sequence ID" value="NZ_BAAAOK010000017.1"/>
</dbReference>